<protein>
    <submittedName>
        <fullName evidence="1">Uncharacterized conserved protein YdeI, YjbR/CyaY-like superfamily, DUF1801 family</fullName>
    </submittedName>
</protein>
<name>A0A1H6HXF2_CHRCI</name>
<evidence type="ECO:0000313" key="1">
    <source>
        <dbReference type="EMBL" id="SEH38866.1"/>
    </source>
</evidence>
<sequence length="193" mass="22351">MEKASTGVMKPTFFSTKEAFREWLQKHHENEKELLAGFYKTGSGKPSMSWSESVDQALCFGWIDGVRRSIDHESYSIRFTPRKPSSIWSNINIKKVEELTRAGLMTSAGQKAFELRKEDKSGIYSHEKEAIFLDQAYQKQFMNDPAAWDFFESQAPSYKKVVIHWIMSAKQEKTRLSRLGKVIDISKQSKRLE</sequence>
<dbReference type="Pfam" id="PF13376">
    <property type="entry name" value="OmdA"/>
    <property type="match status" value="1"/>
</dbReference>
<proteinExistence type="predicted"/>
<accession>A0A1H6HXF2</accession>
<dbReference type="EMBL" id="FNWQ01000005">
    <property type="protein sequence ID" value="SEH38866.1"/>
    <property type="molecule type" value="Genomic_DNA"/>
</dbReference>
<dbReference type="STRING" id="680127.SAMN05421593_3567"/>
<reference evidence="1 2" key="1">
    <citation type="submission" date="2016-10" db="EMBL/GenBank/DDBJ databases">
        <authorList>
            <person name="de Groot N.N."/>
        </authorList>
    </citation>
    <scope>NUCLEOTIDE SEQUENCE [LARGE SCALE GENOMIC DNA]</scope>
    <source>
        <strain evidence="1 2">DSM 23031</strain>
    </source>
</reference>
<organism evidence="1 2">
    <name type="scientific">Chryseobacterium culicis</name>
    <dbReference type="NCBI Taxonomy" id="680127"/>
    <lineage>
        <taxon>Bacteria</taxon>
        <taxon>Pseudomonadati</taxon>
        <taxon>Bacteroidota</taxon>
        <taxon>Flavobacteriia</taxon>
        <taxon>Flavobacteriales</taxon>
        <taxon>Weeksellaceae</taxon>
        <taxon>Chryseobacterium group</taxon>
        <taxon>Chryseobacterium</taxon>
    </lineage>
</organism>
<dbReference type="Proteomes" id="UP000198561">
    <property type="component" value="Unassembled WGS sequence"/>
</dbReference>
<gene>
    <name evidence="1" type="ORF">SAMN05421593_3567</name>
</gene>
<evidence type="ECO:0000313" key="2">
    <source>
        <dbReference type="Proteomes" id="UP000198561"/>
    </source>
</evidence>
<dbReference type="AlphaFoldDB" id="A0A1H6HXF2"/>